<dbReference type="Proteomes" id="UP001497623">
    <property type="component" value="Unassembled WGS sequence"/>
</dbReference>
<proteinExistence type="inferred from homology"/>
<evidence type="ECO:0000256" key="1">
    <source>
        <dbReference type="ARBA" id="ARBA00005562"/>
    </source>
</evidence>
<gene>
    <name evidence="7" type="ORF">MNOR_LOCUS11576</name>
</gene>
<feature type="compositionally biased region" description="Basic and acidic residues" evidence="4">
    <location>
        <begin position="828"/>
        <end position="838"/>
    </location>
</feature>
<reference evidence="7 8" key="1">
    <citation type="submission" date="2024-05" db="EMBL/GenBank/DDBJ databases">
        <authorList>
            <person name="Wallberg A."/>
        </authorList>
    </citation>
    <scope>NUCLEOTIDE SEQUENCE [LARGE SCALE GENOMIC DNA]</scope>
</reference>
<dbReference type="InterPro" id="IPR036390">
    <property type="entry name" value="WH_DNA-bd_sf"/>
</dbReference>
<evidence type="ECO:0000259" key="5">
    <source>
        <dbReference type="PROSITE" id="PS50061"/>
    </source>
</evidence>
<feature type="compositionally biased region" description="Polar residues" evidence="4">
    <location>
        <begin position="813"/>
        <end position="822"/>
    </location>
</feature>
<comment type="subcellular location">
    <subcellularLocation>
        <location evidence="3">Nucleus</location>
    </subcellularLocation>
</comment>
<dbReference type="SUPFAM" id="SSF46785">
    <property type="entry name" value="Winged helix' DNA-binding domain"/>
    <property type="match status" value="1"/>
</dbReference>
<keyword evidence="2 3" id="KW-0238">DNA-binding</keyword>
<dbReference type="EMBL" id="CAXKWB010006128">
    <property type="protein sequence ID" value="CAL4081538.1"/>
    <property type="molecule type" value="Genomic_DNA"/>
</dbReference>
<dbReference type="AlphaFoldDB" id="A0AAV2QGX4"/>
<dbReference type="SMART" id="SM00225">
    <property type="entry name" value="BTB"/>
    <property type="match status" value="1"/>
</dbReference>
<dbReference type="CDD" id="cd18315">
    <property type="entry name" value="BTB_POZ_BAB-like"/>
    <property type="match status" value="1"/>
</dbReference>
<dbReference type="Pfam" id="PF00651">
    <property type="entry name" value="BTB"/>
    <property type="match status" value="1"/>
</dbReference>
<keyword evidence="8" id="KW-1185">Reference proteome</keyword>
<comment type="similarity">
    <text evidence="1 3">Belongs to the ETS family.</text>
</comment>
<dbReference type="Pfam" id="PF00178">
    <property type="entry name" value="Ets"/>
    <property type="match status" value="1"/>
</dbReference>
<comment type="caution">
    <text evidence="7">The sequence shown here is derived from an EMBL/GenBank/DDBJ whole genome shotgun (WGS) entry which is preliminary data.</text>
</comment>
<dbReference type="PRINTS" id="PR00454">
    <property type="entry name" value="ETSDOMAIN"/>
</dbReference>
<feature type="non-terminal residue" evidence="7">
    <location>
        <position position="952"/>
    </location>
</feature>
<dbReference type="GO" id="GO:0000981">
    <property type="term" value="F:DNA-binding transcription factor activity, RNA polymerase II-specific"/>
    <property type="evidence" value="ECO:0007669"/>
    <property type="project" value="TreeGrafter"/>
</dbReference>
<evidence type="ECO:0000259" key="6">
    <source>
        <dbReference type="PROSITE" id="PS50097"/>
    </source>
</evidence>
<evidence type="ECO:0000256" key="4">
    <source>
        <dbReference type="SAM" id="MobiDB-lite"/>
    </source>
</evidence>
<dbReference type="InterPro" id="IPR011333">
    <property type="entry name" value="SKP1/BTB/POZ_sf"/>
</dbReference>
<dbReference type="PANTHER" id="PTHR11849">
    <property type="entry name" value="ETS"/>
    <property type="match status" value="1"/>
</dbReference>
<evidence type="ECO:0000256" key="3">
    <source>
        <dbReference type="RuleBase" id="RU004019"/>
    </source>
</evidence>
<dbReference type="SUPFAM" id="SSF54695">
    <property type="entry name" value="POZ domain"/>
    <property type="match status" value="1"/>
</dbReference>
<evidence type="ECO:0000313" key="7">
    <source>
        <dbReference type="EMBL" id="CAL4081538.1"/>
    </source>
</evidence>
<feature type="region of interest" description="Disordered" evidence="4">
    <location>
        <begin position="775"/>
        <end position="846"/>
    </location>
</feature>
<dbReference type="PANTHER" id="PTHR11849:SF190">
    <property type="entry name" value="ETS-DOMAIN PROTEIN"/>
    <property type="match status" value="1"/>
</dbReference>
<dbReference type="InterPro" id="IPR036388">
    <property type="entry name" value="WH-like_DNA-bd_sf"/>
</dbReference>
<feature type="region of interest" description="Disordered" evidence="4">
    <location>
        <begin position="431"/>
        <end position="467"/>
    </location>
</feature>
<dbReference type="InterPro" id="IPR046328">
    <property type="entry name" value="ETS_fam"/>
</dbReference>
<dbReference type="GO" id="GO:0005634">
    <property type="term" value="C:nucleus"/>
    <property type="evidence" value="ECO:0007669"/>
    <property type="project" value="UniProtKB-SubCell"/>
</dbReference>
<dbReference type="SMART" id="SM00413">
    <property type="entry name" value="ETS"/>
    <property type="match status" value="1"/>
</dbReference>
<dbReference type="GO" id="GO:0030154">
    <property type="term" value="P:cell differentiation"/>
    <property type="evidence" value="ECO:0007669"/>
    <property type="project" value="TreeGrafter"/>
</dbReference>
<dbReference type="GO" id="GO:0043565">
    <property type="term" value="F:sequence-specific DNA binding"/>
    <property type="evidence" value="ECO:0007669"/>
    <property type="project" value="InterPro"/>
</dbReference>
<evidence type="ECO:0000256" key="2">
    <source>
        <dbReference type="ARBA" id="ARBA00023125"/>
    </source>
</evidence>
<feature type="region of interest" description="Disordered" evidence="4">
    <location>
        <begin position="705"/>
        <end position="728"/>
    </location>
</feature>
<dbReference type="Gene3D" id="1.10.10.10">
    <property type="entry name" value="Winged helix-like DNA-binding domain superfamily/Winged helix DNA-binding domain"/>
    <property type="match status" value="1"/>
</dbReference>
<feature type="compositionally biased region" description="Pro residues" evidence="4">
    <location>
        <begin position="233"/>
        <end position="242"/>
    </location>
</feature>
<sequence>MENPILNLRWKQHGLELATLLDDVRRKGLYSDATISCEDQHYPVHLALLSISSDFFAQIFKERCCEKPLIVIKDVLPIHLEKLLIYIYNGEVSVHQDDVSKFLELARSLQIKGSSTTYGESYAISATARNKTDAINANNELTEQLKITDNSSRISNFPKSNLKENGSIQSKYQNNVSREIKTEFQSVIQTENVTVNSSDYRLRHRDILPPQCPVTPSLPWDLTLNTTNSSASIPPPPVPPSSSSPSSSSSSSSSSSFTSPSFTSPSFTSPSFTSPSQVSPSKSSLSASPTSEVAGASLPSLPLTNSVVGTGFTTPRTSVASNTEILPFETLIKDEPRNIEEVSVSEDIDRDMAHAYTETRLETGAYDSNIGKTEKRVLKAIPSMIPLTSRSDDISHRQEESLSNKISPYFMPDNRVFMNRELNQTASICPVSDNFTQSTPSRPSGPLPPPALRPSSGRDSHLSLNSSPFLKLNDENCSENDYPEESYIIRPSDIAQFNMNTHGEIGMEKNSQGPYVHPHHHADESNCNQHLKKFATTMKDLDPRIQTNRMENSSKVKHLIARNSPLSHRNPHLLVNALPGGPSRYNSRFSGSNKNTPTHVPSRLALTDRISISNCDLPESQTVSMHAVTLGAMQAGSVYKTQHSNDVLESQTVSIRPTVSLETTQVSSVYKSPLSSTTSQIGVRKDLKVPKGKLDVFYIDSSQDKSNVSAMNSSRPFSSSPKDTSSIRINESDSNFILEDGSSFSDGPLDIPFSFSSSLYNEQASSKYVTYNTFPSTSKDNNDECEEYGPDQNTFGDNYYPSANKDDLDKSQEISPDQNTLGNYRPLSENEKSEDPCLKKVQSSTHRRRFRGPKAWEFLARLLKDPSTYGSLIRWENEEKMVFRLVNPNEIARRWGNRQVKNSKCRSYENFARSLRYHYNTGALAPVSERQLVYKFGPKAIFVLREYDNIFP</sequence>
<name>A0AAV2QGX4_MEGNR</name>
<dbReference type="InterPro" id="IPR000210">
    <property type="entry name" value="BTB/POZ_dom"/>
</dbReference>
<dbReference type="PROSITE" id="PS50097">
    <property type="entry name" value="BTB"/>
    <property type="match status" value="1"/>
</dbReference>
<dbReference type="InterPro" id="IPR000418">
    <property type="entry name" value="Ets_dom"/>
</dbReference>
<feature type="compositionally biased region" description="Low complexity" evidence="4">
    <location>
        <begin position="243"/>
        <end position="291"/>
    </location>
</feature>
<feature type="domain" description="BTB" evidence="6">
    <location>
        <begin position="31"/>
        <end position="96"/>
    </location>
</feature>
<evidence type="ECO:0000313" key="8">
    <source>
        <dbReference type="Proteomes" id="UP001497623"/>
    </source>
</evidence>
<keyword evidence="3" id="KW-0539">Nucleus</keyword>
<feature type="region of interest" description="Disordered" evidence="4">
    <location>
        <begin position="225"/>
        <end position="306"/>
    </location>
</feature>
<feature type="compositionally biased region" description="Pro residues" evidence="4">
    <location>
        <begin position="443"/>
        <end position="452"/>
    </location>
</feature>
<organism evidence="7 8">
    <name type="scientific">Meganyctiphanes norvegica</name>
    <name type="common">Northern krill</name>
    <name type="synonym">Thysanopoda norvegica</name>
    <dbReference type="NCBI Taxonomy" id="48144"/>
    <lineage>
        <taxon>Eukaryota</taxon>
        <taxon>Metazoa</taxon>
        <taxon>Ecdysozoa</taxon>
        <taxon>Arthropoda</taxon>
        <taxon>Crustacea</taxon>
        <taxon>Multicrustacea</taxon>
        <taxon>Malacostraca</taxon>
        <taxon>Eumalacostraca</taxon>
        <taxon>Eucarida</taxon>
        <taxon>Euphausiacea</taxon>
        <taxon>Euphausiidae</taxon>
        <taxon>Meganyctiphanes</taxon>
    </lineage>
</organism>
<accession>A0AAV2QGX4</accession>
<dbReference type="Gene3D" id="3.30.710.10">
    <property type="entry name" value="Potassium Channel Kv1.1, Chain A"/>
    <property type="match status" value="1"/>
</dbReference>
<feature type="domain" description="ETS" evidence="5">
    <location>
        <begin position="853"/>
        <end position="937"/>
    </location>
</feature>
<dbReference type="PROSITE" id="PS50061">
    <property type="entry name" value="ETS_DOMAIN_3"/>
    <property type="match status" value="1"/>
</dbReference>
<protein>
    <submittedName>
        <fullName evidence="7">Uncharacterized protein</fullName>
    </submittedName>
</protein>